<feature type="compositionally biased region" description="Low complexity" evidence="2">
    <location>
        <begin position="459"/>
        <end position="474"/>
    </location>
</feature>
<dbReference type="GeneID" id="87803907"/>
<reference evidence="3" key="1">
    <citation type="submission" date="2023-10" db="EMBL/GenBank/DDBJ databases">
        <authorList>
            <person name="Noh H."/>
        </authorList>
    </citation>
    <scope>NUCLEOTIDE SEQUENCE</scope>
    <source>
        <strain evidence="3">DUCC4014</strain>
    </source>
</reference>
<gene>
    <name evidence="3" type="ORF">LOC62_01G000649</name>
</gene>
<feature type="region of interest" description="Disordered" evidence="2">
    <location>
        <begin position="292"/>
        <end position="354"/>
    </location>
</feature>
<dbReference type="AlphaFoldDB" id="A0AAF0XZU0"/>
<keyword evidence="1" id="KW-0507">mRNA processing</keyword>
<dbReference type="Pfam" id="PF05768">
    <property type="entry name" value="Glrx-like"/>
    <property type="match status" value="1"/>
</dbReference>
<evidence type="ECO:0000256" key="1">
    <source>
        <dbReference type="ARBA" id="ARBA00022664"/>
    </source>
</evidence>
<name>A0AAF0XZU0_9TREE</name>
<feature type="compositionally biased region" description="Basic residues" evidence="2">
    <location>
        <begin position="245"/>
        <end position="258"/>
    </location>
</feature>
<evidence type="ECO:0008006" key="5">
    <source>
        <dbReference type="Google" id="ProtNLM"/>
    </source>
</evidence>
<dbReference type="GO" id="GO:0006397">
    <property type="term" value="P:mRNA processing"/>
    <property type="evidence" value="ECO:0007669"/>
    <property type="project" value="UniProtKB-KW"/>
</dbReference>
<feature type="compositionally biased region" description="Basic and acidic residues" evidence="2">
    <location>
        <begin position="296"/>
        <end position="351"/>
    </location>
</feature>
<feature type="region of interest" description="Disordered" evidence="2">
    <location>
        <begin position="229"/>
        <end position="272"/>
    </location>
</feature>
<evidence type="ECO:0000313" key="3">
    <source>
        <dbReference type="EMBL" id="WOO77050.1"/>
    </source>
</evidence>
<dbReference type="SUPFAM" id="SSF52833">
    <property type="entry name" value="Thioredoxin-like"/>
    <property type="match status" value="1"/>
</dbReference>
<dbReference type="InterPro" id="IPR008554">
    <property type="entry name" value="Glutaredoxin-like"/>
</dbReference>
<protein>
    <recommendedName>
        <fullName evidence="5">CCHC-type domain-containing protein</fullName>
    </recommendedName>
</protein>
<feature type="region of interest" description="Disordered" evidence="2">
    <location>
        <begin position="385"/>
        <end position="489"/>
    </location>
</feature>
<dbReference type="RefSeq" id="XP_062623082.1">
    <property type="nucleotide sequence ID" value="XM_062767098.1"/>
</dbReference>
<evidence type="ECO:0000313" key="4">
    <source>
        <dbReference type="Proteomes" id="UP000827549"/>
    </source>
</evidence>
<feature type="compositionally biased region" description="Low complexity" evidence="2">
    <location>
        <begin position="261"/>
        <end position="272"/>
    </location>
</feature>
<dbReference type="InterPro" id="IPR036249">
    <property type="entry name" value="Thioredoxin-like_sf"/>
</dbReference>
<proteinExistence type="predicted"/>
<dbReference type="EMBL" id="CP086714">
    <property type="protein sequence ID" value="WOO77050.1"/>
    <property type="molecule type" value="Genomic_DNA"/>
</dbReference>
<feature type="region of interest" description="Disordered" evidence="2">
    <location>
        <begin position="74"/>
        <end position="113"/>
    </location>
</feature>
<evidence type="ECO:0000256" key="2">
    <source>
        <dbReference type="SAM" id="MobiDB-lite"/>
    </source>
</evidence>
<organism evidence="3 4">
    <name type="scientific">Vanrija pseudolonga</name>
    <dbReference type="NCBI Taxonomy" id="143232"/>
    <lineage>
        <taxon>Eukaryota</taxon>
        <taxon>Fungi</taxon>
        <taxon>Dikarya</taxon>
        <taxon>Basidiomycota</taxon>
        <taxon>Agaricomycotina</taxon>
        <taxon>Tremellomycetes</taxon>
        <taxon>Trichosporonales</taxon>
        <taxon>Trichosporonaceae</taxon>
        <taxon>Vanrija</taxon>
    </lineage>
</organism>
<dbReference type="InterPro" id="IPR036875">
    <property type="entry name" value="Znf_CCHC_sf"/>
</dbReference>
<feature type="compositionally biased region" description="Polar residues" evidence="2">
    <location>
        <begin position="425"/>
        <end position="440"/>
    </location>
</feature>
<sequence length="489" mass="53578">MPKLPLPRLTLFTGQHCSLCEVAKQELAVLRQTHPFDITIWDIRSPPPSASEADAHRWRRAYQYDIVPRTPSRRHLAPEAPHRLGRPTKRTGEMERSTASGGDAGAPGVEGPARPYVPTAYKPYRSLLANMADFVLDPTEHSRVFLPPREGPPRPPWRRKVGQLWFEGIIPDLKFATVAEEDEYAATQERAWAAAADPQDWEEVLNNIDESGPPEKLYTIDSYARRGPMTREEEAALQPDPAQKKQSKSNKRAAKRRIEKAAAANAAATKEAGVAKDSAAAAKDAAAEAASAKAAEAQRRQDKADRKAANKAADEQRRKEKAERKAASAKAEEQRRKDKEARRQQAEEDKKVAKRHMQCFNCSEVGHHLNHCPKPIDIDAVEANKKARSQSGGIKKGKHEQSTASQAATERNEPLGSDDDPRSLAHSTSIAGPSSGSPSNRLKIDQGESKPSGALSSLPTSGTSDTPATSTTPPVTKPARRFPTWKTAN</sequence>
<accession>A0AAF0XZU0</accession>
<dbReference type="GO" id="GO:0008270">
    <property type="term" value="F:zinc ion binding"/>
    <property type="evidence" value="ECO:0007669"/>
    <property type="project" value="InterPro"/>
</dbReference>
<keyword evidence="4" id="KW-1185">Reference proteome</keyword>
<dbReference type="Proteomes" id="UP000827549">
    <property type="component" value="Chromosome 1"/>
</dbReference>
<dbReference type="GO" id="GO:0003676">
    <property type="term" value="F:nucleic acid binding"/>
    <property type="evidence" value="ECO:0007669"/>
    <property type="project" value="InterPro"/>
</dbReference>
<dbReference type="SUPFAM" id="SSF57756">
    <property type="entry name" value="Retrovirus zinc finger-like domains"/>
    <property type="match status" value="1"/>
</dbReference>
<dbReference type="Gene3D" id="3.40.30.10">
    <property type="entry name" value="Glutaredoxin"/>
    <property type="match status" value="1"/>
</dbReference>